<evidence type="ECO:0000256" key="1">
    <source>
        <dbReference type="SAM" id="MobiDB-lite"/>
    </source>
</evidence>
<dbReference type="AlphaFoldDB" id="A0A6N4QXU3"/>
<protein>
    <submittedName>
        <fullName evidence="2">Uncharacterized protein</fullName>
    </submittedName>
</protein>
<comment type="caution">
    <text evidence="2">The sequence shown here is derived from an EMBL/GenBank/DDBJ whole genome shotgun (WGS) entry which is preliminary data.</text>
</comment>
<dbReference type="Proteomes" id="UP000320948">
    <property type="component" value="Unassembled WGS sequence"/>
</dbReference>
<feature type="compositionally biased region" description="Acidic residues" evidence="1">
    <location>
        <begin position="60"/>
        <end position="69"/>
    </location>
</feature>
<proteinExistence type="predicted"/>
<organism evidence="2 3">
    <name type="scientific">Blastochloris viridis</name>
    <name type="common">Rhodopseudomonas viridis</name>
    <dbReference type="NCBI Taxonomy" id="1079"/>
    <lineage>
        <taxon>Bacteria</taxon>
        <taxon>Pseudomonadati</taxon>
        <taxon>Pseudomonadota</taxon>
        <taxon>Alphaproteobacteria</taxon>
        <taxon>Hyphomicrobiales</taxon>
        <taxon>Blastochloridaceae</taxon>
        <taxon>Blastochloris</taxon>
    </lineage>
</organism>
<accession>A0A6N4QXU3</accession>
<evidence type="ECO:0000313" key="2">
    <source>
        <dbReference type="EMBL" id="TKW60398.1"/>
    </source>
</evidence>
<evidence type="ECO:0000313" key="3">
    <source>
        <dbReference type="Proteomes" id="UP000320948"/>
    </source>
</evidence>
<dbReference type="EMBL" id="VAFM01000002">
    <property type="protein sequence ID" value="TKW60398.1"/>
    <property type="molecule type" value="Genomic_DNA"/>
</dbReference>
<feature type="region of interest" description="Disordered" evidence="1">
    <location>
        <begin position="1"/>
        <end position="113"/>
    </location>
</feature>
<name>A0A6N4QXU3_BLAVI</name>
<gene>
    <name evidence="2" type="ORF">DI628_05640</name>
</gene>
<feature type="compositionally biased region" description="Polar residues" evidence="1">
    <location>
        <begin position="1"/>
        <end position="20"/>
    </location>
</feature>
<feature type="compositionally biased region" description="Basic and acidic residues" evidence="1">
    <location>
        <begin position="103"/>
        <end position="113"/>
    </location>
</feature>
<reference evidence="2 3" key="1">
    <citation type="journal article" date="2017" name="Nat. Commun.">
        <title>In situ click chemistry generation of cyclooxygenase-2 inhibitors.</title>
        <authorList>
            <person name="Bhardwaj A."/>
            <person name="Kaur J."/>
            <person name="Wuest M."/>
            <person name="Wuest F."/>
        </authorList>
    </citation>
    <scope>NUCLEOTIDE SEQUENCE [LARGE SCALE GENOMIC DNA]</scope>
    <source>
        <strain evidence="2">S2_018_000_R2_106</strain>
    </source>
</reference>
<sequence>MSARNAQFNQPINTTVSSPEINPLDVSTPIQNSTQARLAADDETEAQTTPEASLGHIDLDPEAEPDTSEETSQSTLNGATFHPTHRDTKLGDGDESQSWQIRETQRGTGHTEH</sequence>